<dbReference type="AlphaFoldDB" id="A0A4Z2IHH8"/>
<evidence type="ECO:0000256" key="1">
    <source>
        <dbReference type="SAM" id="MobiDB-lite"/>
    </source>
</evidence>
<organism evidence="2 3">
    <name type="scientific">Liparis tanakae</name>
    <name type="common">Tanaka's snailfish</name>
    <dbReference type="NCBI Taxonomy" id="230148"/>
    <lineage>
        <taxon>Eukaryota</taxon>
        <taxon>Metazoa</taxon>
        <taxon>Chordata</taxon>
        <taxon>Craniata</taxon>
        <taxon>Vertebrata</taxon>
        <taxon>Euteleostomi</taxon>
        <taxon>Actinopterygii</taxon>
        <taxon>Neopterygii</taxon>
        <taxon>Teleostei</taxon>
        <taxon>Neoteleostei</taxon>
        <taxon>Acanthomorphata</taxon>
        <taxon>Eupercaria</taxon>
        <taxon>Perciformes</taxon>
        <taxon>Cottioidei</taxon>
        <taxon>Cottales</taxon>
        <taxon>Liparidae</taxon>
        <taxon>Liparis</taxon>
    </lineage>
</organism>
<evidence type="ECO:0000313" key="2">
    <source>
        <dbReference type="EMBL" id="TNN77288.1"/>
    </source>
</evidence>
<gene>
    <name evidence="2" type="ORF">EYF80_012402</name>
</gene>
<dbReference type="Proteomes" id="UP000314294">
    <property type="component" value="Unassembled WGS sequence"/>
</dbReference>
<dbReference type="OrthoDB" id="8870419at2759"/>
<comment type="caution">
    <text evidence="2">The sequence shown here is derived from an EMBL/GenBank/DDBJ whole genome shotgun (WGS) entry which is preliminary data.</text>
</comment>
<feature type="region of interest" description="Disordered" evidence="1">
    <location>
        <begin position="212"/>
        <end position="233"/>
    </location>
</feature>
<keyword evidence="3" id="KW-1185">Reference proteome</keyword>
<name>A0A4Z2IHH8_9TELE</name>
<proteinExistence type="predicted"/>
<dbReference type="EMBL" id="SRLO01000084">
    <property type="protein sequence ID" value="TNN77288.1"/>
    <property type="molecule type" value="Genomic_DNA"/>
</dbReference>
<evidence type="ECO:0000313" key="3">
    <source>
        <dbReference type="Proteomes" id="UP000314294"/>
    </source>
</evidence>
<sequence length="332" mass="37081">MQCDIEDAALVASVARSVCPFPDYNPSPLLSNMLSPNSSHYLRHHYMEVQSSLTSEQLEDFNWNLRTIFGERGNVTLGGVGVVALSLAVLFDTLARQAKGERVSDSGPIPGLFLKDLSGCYPPHANTASEYLRLVPHIANNPSRMREETERYLRQFLIDDNPGSSNGDIAGVNFVLGQLFQSGLRIHLLRIANSTVVDDIVRSALVLRQSQKKNKAPVENATTSGDVSRSRKRRIPAPEISVVFNLNCDPDAASDVFLAKVRASNNTREALKRCAPFNGYLPKTWLHYIARLAWLDVTNAPIFNLEHDRESLVAQRESFDLRAHAHRKWAEY</sequence>
<protein>
    <submittedName>
        <fullName evidence="2">Uncharacterized protein</fullName>
    </submittedName>
</protein>
<reference evidence="2 3" key="1">
    <citation type="submission" date="2019-03" db="EMBL/GenBank/DDBJ databases">
        <title>First draft genome of Liparis tanakae, snailfish: a comprehensive survey of snailfish specific genes.</title>
        <authorList>
            <person name="Kim W."/>
            <person name="Song I."/>
            <person name="Jeong J.-H."/>
            <person name="Kim D."/>
            <person name="Kim S."/>
            <person name="Ryu S."/>
            <person name="Song J.Y."/>
            <person name="Lee S.K."/>
        </authorList>
    </citation>
    <scope>NUCLEOTIDE SEQUENCE [LARGE SCALE GENOMIC DNA]</scope>
    <source>
        <tissue evidence="2">Muscle</tissue>
    </source>
</reference>
<accession>A0A4Z2IHH8</accession>